<gene>
    <name evidence="7" type="ORF">HGB44_13150</name>
</gene>
<dbReference type="InterPro" id="IPR000873">
    <property type="entry name" value="AMP-dep_synth/lig_dom"/>
</dbReference>
<protein>
    <recommendedName>
        <fullName evidence="5">Acyl-CoA synthetase</fullName>
    </recommendedName>
</protein>
<reference evidence="7 8" key="1">
    <citation type="submission" date="2020-04" db="EMBL/GenBank/DDBJ databases">
        <title>MicrobeNet Type strains.</title>
        <authorList>
            <person name="Nicholson A.C."/>
        </authorList>
    </citation>
    <scope>NUCLEOTIDE SEQUENCE [LARGE SCALE GENOMIC DNA]</scope>
    <source>
        <strain evidence="7 8">ATCC 23612</strain>
    </source>
</reference>
<dbReference type="PANTHER" id="PTHR43272:SF32">
    <property type="entry name" value="AMP-DEPENDENT SYNTHETASE_LIGASE DOMAIN-CONTAINING PROTEIN"/>
    <property type="match status" value="1"/>
</dbReference>
<accession>A0A7X6MFH8</accession>
<sequence length="622" mass="68188">MRNNSSPFSSVPGMFLSRVAESADSEAFSHPLPGASGAPEKWETLTWSQTRDRVRDIALGLHDLGVTPQARCAIVSSTRVEWILADLAVLCAGGASTTVYPSSTPPDCAYIVSDSGSMVAFAENDEQVAKLVDQRAQMPGLSRVIAFEGAAGGDDDWVMSLEELTARGAEIHAGDPDLFEALVAAVEPDHLATLIYTSGTTGRPKGVRLDHANWLYESQAMADLDTELRAQGWDLMGADDVQYLWLPLSHVFGKLMQVSQLRIGFRTAVDGRPERIVDNLAVVRPTFMAAAPRIFEKVYNRVVMQAREGGAARYRIFRWAAGVGDRVARLREEGREPSGLLAAQYRVADRLVFARLRARFGGRLKFFISGSAPLSPEIGRFFYGAGIVILEGYGLTETSAGTFVNRPGDVRFGTVGLPMPGTEVRIAEDGEVLIRGGGVMRGYHNLSGATEEVLTADGWFATGDIGALENGRLRITDRKKELIKTSGGKYVAPQSIESRFKALCPYVSNLVVHGDRRPYCVALVALDPESIDAWAAEHGLGHLNYTGLTREPRVREMVQEAVDELNRGLPRHETVKRFAILPSDLTIEEGEMTPSLKMRRRVVEDRYRDLLDGMYEESVRGL</sequence>
<evidence type="ECO:0000313" key="8">
    <source>
        <dbReference type="Proteomes" id="UP000553209"/>
    </source>
</evidence>
<evidence type="ECO:0000256" key="1">
    <source>
        <dbReference type="ARBA" id="ARBA00006432"/>
    </source>
</evidence>
<proteinExistence type="inferred from homology"/>
<keyword evidence="3" id="KW-0276">Fatty acid metabolism</keyword>
<dbReference type="Pfam" id="PF23562">
    <property type="entry name" value="AMP-binding_C_3"/>
    <property type="match status" value="1"/>
</dbReference>
<dbReference type="PANTHER" id="PTHR43272">
    <property type="entry name" value="LONG-CHAIN-FATTY-ACID--COA LIGASE"/>
    <property type="match status" value="1"/>
</dbReference>
<evidence type="ECO:0000313" key="7">
    <source>
        <dbReference type="EMBL" id="NKY98595.1"/>
    </source>
</evidence>
<dbReference type="Pfam" id="PF00501">
    <property type="entry name" value="AMP-binding"/>
    <property type="match status" value="1"/>
</dbReference>
<name>A0A7X6MFH8_9ACTN</name>
<keyword evidence="4" id="KW-0443">Lipid metabolism</keyword>
<evidence type="ECO:0000259" key="6">
    <source>
        <dbReference type="Pfam" id="PF00501"/>
    </source>
</evidence>
<dbReference type="GO" id="GO:0004467">
    <property type="term" value="F:long-chain fatty acid-CoA ligase activity"/>
    <property type="evidence" value="ECO:0007669"/>
    <property type="project" value="TreeGrafter"/>
</dbReference>
<dbReference type="AlphaFoldDB" id="A0A7X6MFH8"/>
<evidence type="ECO:0000256" key="4">
    <source>
        <dbReference type="ARBA" id="ARBA00023098"/>
    </source>
</evidence>
<feature type="domain" description="AMP-dependent synthetase/ligase" evidence="6">
    <location>
        <begin position="21"/>
        <end position="444"/>
    </location>
</feature>
<dbReference type="GO" id="GO:0016020">
    <property type="term" value="C:membrane"/>
    <property type="evidence" value="ECO:0007669"/>
    <property type="project" value="TreeGrafter"/>
</dbReference>
<dbReference type="Gene3D" id="3.40.50.12780">
    <property type="entry name" value="N-terminal domain of ligase-like"/>
    <property type="match status" value="1"/>
</dbReference>
<dbReference type="RefSeq" id="WP_061083110.1">
    <property type="nucleotide sequence ID" value="NZ_JAAXPG010000011.1"/>
</dbReference>
<comment type="caution">
    <text evidence="7">The sequence shown here is derived from an EMBL/GenBank/DDBJ whole genome shotgun (WGS) entry which is preliminary data.</text>
</comment>
<dbReference type="EMBL" id="JAAXPG010000011">
    <property type="protein sequence ID" value="NKY98595.1"/>
    <property type="molecule type" value="Genomic_DNA"/>
</dbReference>
<evidence type="ECO:0000256" key="5">
    <source>
        <dbReference type="ARBA" id="ARBA00032875"/>
    </source>
</evidence>
<evidence type="ECO:0000256" key="2">
    <source>
        <dbReference type="ARBA" id="ARBA00022598"/>
    </source>
</evidence>
<organism evidence="7 8">
    <name type="scientific">Nocardiopsis alborubida</name>
    <dbReference type="NCBI Taxonomy" id="146802"/>
    <lineage>
        <taxon>Bacteria</taxon>
        <taxon>Bacillati</taxon>
        <taxon>Actinomycetota</taxon>
        <taxon>Actinomycetes</taxon>
        <taxon>Streptosporangiales</taxon>
        <taxon>Nocardiopsidaceae</taxon>
        <taxon>Nocardiopsis</taxon>
    </lineage>
</organism>
<comment type="similarity">
    <text evidence="1">Belongs to the ATP-dependent AMP-binding enzyme family.</text>
</comment>
<dbReference type="InterPro" id="IPR042099">
    <property type="entry name" value="ANL_N_sf"/>
</dbReference>
<dbReference type="SUPFAM" id="SSF56801">
    <property type="entry name" value="Acetyl-CoA synthetase-like"/>
    <property type="match status" value="1"/>
</dbReference>
<dbReference type="InterPro" id="IPR020845">
    <property type="entry name" value="AMP-binding_CS"/>
</dbReference>
<dbReference type="PROSITE" id="PS00455">
    <property type="entry name" value="AMP_BINDING"/>
    <property type="match status" value="1"/>
</dbReference>
<keyword evidence="2 7" id="KW-0436">Ligase</keyword>
<evidence type="ECO:0000256" key="3">
    <source>
        <dbReference type="ARBA" id="ARBA00022832"/>
    </source>
</evidence>
<keyword evidence="8" id="KW-1185">Reference proteome</keyword>
<dbReference type="Proteomes" id="UP000553209">
    <property type="component" value="Unassembled WGS sequence"/>
</dbReference>
<dbReference type="CDD" id="cd05907">
    <property type="entry name" value="VL_LC_FACS_like"/>
    <property type="match status" value="1"/>
</dbReference>